<feature type="compositionally biased region" description="Low complexity" evidence="1">
    <location>
        <begin position="356"/>
        <end position="391"/>
    </location>
</feature>
<proteinExistence type="predicted"/>
<evidence type="ECO:0000256" key="1">
    <source>
        <dbReference type="SAM" id="MobiDB-lite"/>
    </source>
</evidence>
<dbReference type="EMBL" id="BMAT01002599">
    <property type="protein sequence ID" value="GFS09804.1"/>
    <property type="molecule type" value="Genomic_DNA"/>
</dbReference>
<evidence type="ECO:0000256" key="2">
    <source>
        <dbReference type="SAM" id="Phobius"/>
    </source>
</evidence>
<feature type="transmembrane region" description="Helical" evidence="2">
    <location>
        <begin position="36"/>
        <end position="57"/>
    </location>
</feature>
<feature type="region of interest" description="Disordered" evidence="1">
    <location>
        <begin position="213"/>
        <end position="252"/>
    </location>
</feature>
<keyword evidence="2" id="KW-1133">Transmembrane helix</keyword>
<feature type="compositionally biased region" description="Low complexity" evidence="1">
    <location>
        <begin position="315"/>
        <end position="335"/>
    </location>
</feature>
<comment type="caution">
    <text evidence="3">The sequence shown here is derived from an EMBL/GenBank/DDBJ whole genome shotgun (WGS) entry which is preliminary data.</text>
</comment>
<organism evidence="3 4">
    <name type="scientific">Elysia marginata</name>
    <dbReference type="NCBI Taxonomy" id="1093978"/>
    <lineage>
        <taxon>Eukaryota</taxon>
        <taxon>Metazoa</taxon>
        <taxon>Spiralia</taxon>
        <taxon>Lophotrochozoa</taxon>
        <taxon>Mollusca</taxon>
        <taxon>Gastropoda</taxon>
        <taxon>Heterobranchia</taxon>
        <taxon>Euthyneura</taxon>
        <taxon>Panpulmonata</taxon>
        <taxon>Sacoglossa</taxon>
        <taxon>Placobranchoidea</taxon>
        <taxon>Plakobranchidae</taxon>
        <taxon>Elysia</taxon>
    </lineage>
</organism>
<sequence length="446" mass="47596">MVIPAVSLHWVSSPEMRTIVSLKSKLIIESSNQTKLLLLLLLVVLVVVEVIVVVVVVVVAVVVVVVVVVVVAAVFIVVDAVVVDVPRPKRTCIVDGKKLRISEYKALMKNRRQDIRRVWYGDGSSGYPDDGEDGDNSSQFLQGDHHSGTGSPSHSPRAKGGNSPPSRGLSPDPTARYSPDNDVNDNDVSNDYTDDGDNADSLNLSQHIFYQQQKDRENNSSSSNNSNKKKAHVNRTDAKKREQEDKMPAALGPNFLYDDQDVSARLAAAAAAARFPFHPGFLLPATSTSGSPAGHLGLPLYTTPVLPNHVPGASPEPTSPSSSHRTSSPQSSSETRNLHDGEAFPANLVNASPYHGNKTTSVSTSNNNNNDSTSNNNTGSNNDNNHGGSSNLSEFDNSPSRVMNHPFQTEEGHAGSNDGGKSPRSLGLKLEPTPAFPPHLAQGASS</sequence>
<feature type="compositionally biased region" description="Polar residues" evidence="1">
    <location>
        <begin position="392"/>
        <end position="401"/>
    </location>
</feature>
<feature type="compositionally biased region" description="Basic and acidic residues" evidence="1">
    <location>
        <begin position="234"/>
        <end position="247"/>
    </location>
</feature>
<evidence type="ECO:0000313" key="4">
    <source>
        <dbReference type="Proteomes" id="UP000762676"/>
    </source>
</evidence>
<evidence type="ECO:0000313" key="3">
    <source>
        <dbReference type="EMBL" id="GFS09804.1"/>
    </source>
</evidence>
<dbReference type="Proteomes" id="UP000762676">
    <property type="component" value="Unassembled WGS sequence"/>
</dbReference>
<feature type="region of interest" description="Disordered" evidence="1">
    <location>
        <begin position="123"/>
        <end position="201"/>
    </location>
</feature>
<keyword evidence="2" id="KW-0472">Membrane</keyword>
<dbReference type="AlphaFoldDB" id="A0AAV4IEE8"/>
<accession>A0AAV4IEE8</accession>
<protein>
    <submittedName>
        <fullName evidence="3">Transcription factor Sox-6</fullName>
    </submittedName>
</protein>
<name>A0AAV4IEE8_9GAST</name>
<feature type="transmembrane region" description="Helical" evidence="2">
    <location>
        <begin position="63"/>
        <end position="83"/>
    </location>
</feature>
<keyword evidence="4" id="KW-1185">Reference proteome</keyword>
<gene>
    <name evidence="3" type="ORF">ElyMa_001307200</name>
</gene>
<keyword evidence="2" id="KW-0812">Transmembrane</keyword>
<reference evidence="3 4" key="1">
    <citation type="journal article" date="2021" name="Elife">
        <title>Chloroplast acquisition without the gene transfer in kleptoplastic sea slugs, Plakobranchus ocellatus.</title>
        <authorList>
            <person name="Maeda T."/>
            <person name="Takahashi S."/>
            <person name="Yoshida T."/>
            <person name="Shimamura S."/>
            <person name="Takaki Y."/>
            <person name="Nagai Y."/>
            <person name="Toyoda A."/>
            <person name="Suzuki Y."/>
            <person name="Arimoto A."/>
            <person name="Ishii H."/>
            <person name="Satoh N."/>
            <person name="Nishiyama T."/>
            <person name="Hasebe M."/>
            <person name="Maruyama T."/>
            <person name="Minagawa J."/>
            <person name="Obokata J."/>
            <person name="Shigenobu S."/>
        </authorList>
    </citation>
    <scope>NUCLEOTIDE SEQUENCE [LARGE SCALE GENOMIC DNA]</scope>
</reference>
<feature type="region of interest" description="Disordered" evidence="1">
    <location>
        <begin position="307"/>
        <end position="446"/>
    </location>
</feature>